<organism evidence="1 2">
    <name type="scientific">Penicillium arizonense</name>
    <dbReference type="NCBI Taxonomy" id="1835702"/>
    <lineage>
        <taxon>Eukaryota</taxon>
        <taxon>Fungi</taxon>
        <taxon>Dikarya</taxon>
        <taxon>Ascomycota</taxon>
        <taxon>Pezizomycotina</taxon>
        <taxon>Eurotiomycetes</taxon>
        <taxon>Eurotiomycetidae</taxon>
        <taxon>Eurotiales</taxon>
        <taxon>Aspergillaceae</taxon>
        <taxon>Penicillium</taxon>
    </lineage>
</organism>
<dbReference type="AlphaFoldDB" id="A0A1F5L163"/>
<keyword evidence="2" id="KW-1185">Reference proteome</keyword>
<sequence length="106" mass="12235">MYLDLLLFAFQKTDWAGDDDACSSYGHAEGHQLIHSRLVLVRTNHEKLLIFEIQEALEEGLDWQWLGLSLDKLFTTSKGLKDRKDLLNNLKVAKRTFLELVDRFAG</sequence>
<accession>A0A1F5L163</accession>
<feature type="non-terminal residue" evidence="1">
    <location>
        <position position="106"/>
    </location>
</feature>
<dbReference type="GeneID" id="34582465"/>
<dbReference type="RefSeq" id="XP_022482409.1">
    <property type="nucleotide sequence ID" value="XM_022637731.1"/>
</dbReference>
<proteinExistence type="predicted"/>
<dbReference type="Proteomes" id="UP000177622">
    <property type="component" value="Unassembled WGS sequence"/>
</dbReference>
<gene>
    <name evidence="1" type="ORF">PENARI_c085G01484</name>
</gene>
<evidence type="ECO:0000313" key="2">
    <source>
        <dbReference type="Proteomes" id="UP000177622"/>
    </source>
</evidence>
<comment type="caution">
    <text evidence="1">The sequence shown here is derived from an EMBL/GenBank/DDBJ whole genome shotgun (WGS) entry which is preliminary data.</text>
</comment>
<name>A0A1F5L163_PENAI</name>
<protein>
    <submittedName>
        <fullName evidence="1">Uncharacterized protein</fullName>
    </submittedName>
</protein>
<evidence type="ECO:0000313" key="1">
    <source>
        <dbReference type="EMBL" id="OGE46942.1"/>
    </source>
</evidence>
<reference evidence="1 2" key="1">
    <citation type="journal article" date="2016" name="Sci. Rep.">
        <title>Penicillium arizonense, a new, genome sequenced fungal species, reveals a high chemical diversity in secreted metabolites.</title>
        <authorList>
            <person name="Grijseels S."/>
            <person name="Nielsen J.C."/>
            <person name="Randelovic M."/>
            <person name="Nielsen J."/>
            <person name="Nielsen K.F."/>
            <person name="Workman M."/>
            <person name="Frisvad J.C."/>
        </authorList>
    </citation>
    <scope>NUCLEOTIDE SEQUENCE [LARGE SCALE GENOMIC DNA]</scope>
    <source>
        <strain evidence="1 2">CBS 141311</strain>
    </source>
</reference>
<dbReference type="EMBL" id="LXJU01000085">
    <property type="protein sequence ID" value="OGE46942.1"/>
    <property type="molecule type" value="Genomic_DNA"/>
</dbReference>